<feature type="region of interest" description="Disordered" evidence="1">
    <location>
        <begin position="1"/>
        <end position="27"/>
    </location>
</feature>
<evidence type="ECO:0000313" key="2">
    <source>
        <dbReference type="EMBL" id="KAF2726210.1"/>
    </source>
</evidence>
<name>A0A9P4UVI3_9PEZI</name>
<dbReference type="Proteomes" id="UP000799441">
    <property type="component" value="Unassembled WGS sequence"/>
</dbReference>
<gene>
    <name evidence="2" type="ORF">K431DRAFT_4128</name>
</gene>
<accession>A0A9P4UVI3</accession>
<evidence type="ECO:0000256" key="1">
    <source>
        <dbReference type="SAM" id="MobiDB-lite"/>
    </source>
</evidence>
<keyword evidence="3" id="KW-1185">Reference proteome</keyword>
<proteinExistence type="predicted"/>
<comment type="caution">
    <text evidence="2">The sequence shown here is derived from an EMBL/GenBank/DDBJ whole genome shotgun (WGS) entry which is preliminary data.</text>
</comment>
<sequence>MPLHEVPGGGLDLPPSKPGRPTALGSRTDRVREIGTPRGLRYFLLKVENAWSVVQRTFAEKGVVCLQARDWMGAGDRFAVGKTGQDKAGQRREWCVGVSMIMSNKWSPVQRDPANHTGRQPDVPVCLTFAPNVIRRRNLMWLYGCPNAWLLQHLPGCCWHQNQPYHTSTPLSAMWRTGCWIPGC</sequence>
<evidence type="ECO:0000313" key="3">
    <source>
        <dbReference type="Proteomes" id="UP000799441"/>
    </source>
</evidence>
<reference evidence="2" key="1">
    <citation type="journal article" date="2020" name="Stud. Mycol.">
        <title>101 Dothideomycetes genomes: a test case for predicting lifestyles and emergence of pathogens.</title>
        <authorList>
            <person name="Haridas S."/>
            <person name="Albert R."/>
            <person name="Binder M."/>
            <person name="Bloem J."/>
            <person name="Labutti K."/>
            <person name="Salamov A."/>
            <person name="Andreopoulos B."/>
            <person name="Baker S."/>
            <person name="Barry K."/>
            <person name="Bills G."/>
            <person name="Bluhm B."/>
            <person name="Cannon C."/>
            <person name="Castanera R."/>
            <person name="Culley D."/>
            <person name="Daum C."/>
            <person name="Ezra D."/>
            <person name="Gonzalez J."/>
            <person name="Henrissat B."/>
            <person name="Kuo A."/>
            <person name="Liang C."/>
            <person name="Lipzen A."/>
            <person name="Lutzoni F."/>
            <person name="Magnuson J."/>
            <person name="Mondo S."/>
            <person name="Nolan M."/>
            <person name="Ohm R."/>
            <person name="Pangilinan J."/>
            <person name="Park H.-J."/>
            <person name="Ramirez L."/>
            <person name="Alfaro M."/>
            <person name="Sun H."/>
            <person name="Tritt A."/>
            <person name="Yoshinaga Y."/>
            <person name="Zwiers L.-H."/>
            <person name="Turgeon B."/>
            <person name="Goodwin S."/>
            <person name="Spatafora J."/>
            <person name="Crous P."/>
            <person name="Grigoriev I."/>
        </authorList>
    </citation>
    <scope>NUCLEOTIDE SEQUENCE</scope>
    <source>
        <strain evidence="2">CBS 116435</strain>
    </source>
</reference>
<protein>
    <submittedName>
        <fullName evidence="2">Uncharacterized protein</fullName>
    </submittedName>
</protein>
<organism evidence="2 3">
    <name type="scientific">Polychaeton citri CBS 116435</name>
    <dbReference type="NCBI Taxonomy" id="1314669"/>
    <lineage>
        <taxon>Eukaryota</taxon>
        <taxon>Fungi</taxon>
        <taxon>Dikarya</taxon>
        <taxon>Ascomycota</taxon>
        <taxon>Pezizomycotina</taxon>
        <taxon>Dothideomycetes</taxon>
        <taxon>Dothideomycetidae</taxon>
        <taxon>Capnodiales</taxon>
        <taxon>Capnodiaceae</taxon>
        <taxon>Polychaeton</taxon>
    </lineage>
</organism>
<dbReference type="EMBL" id="MU003765">
    <property type="protein sequence ID" value="KAF2726210.1"/>
    <property type="molecule type" value="Genomic_DNA"/>
</dbReference>
<dbReference type="AlphaFoldDB" id="A0A9P4UVI3"/>